<dbReference type="InterPro" id="IPR002347">
    <property type="entry name" value="SDR_fam"/>
</dbReference>
<name>A0AA37V1Q6_9BACT</name>
<evidence type="ECO:0000313" key="5">
    <source>
        <dbReference type="EMBL" id="GLC26635.1"/>
    </source>
</evidence>
<dbReference type="Pfam" id="PF00106">
    <property type="entry name" value="adh_short"/>
    <property type="match status" value="1"/>
</dbReference>
<evidence type="ECO:0000256" key="3">
    <source>
        <dbReference type="RuleBase" id="RU000363"/>
    </source>
</evidence>
<evidence type="ECO:0000256" key="1">
    <source>
        <dbReference type="ARBA" id="ARBA00006484"/>
    </source>
</evidence>
<sequence length="300" mass="31217">MSQQPDATVDLTTRAADTAAATVPSRVDGNLTGRTALVTGAGRGLGRAMATHLARAGARVALVARSHAEIEAVAAALQGDGATAVAIPADVTDADAVERAVEAAESALGPLDLLVNNAGDGAVPGPIWEADPERWWRVFEVNLLGAFLGTRAALRRMVPRGHGRIVNVSSRAGNVAVPFASAYSTSKGALTRFTEIAAAEARPHGVQLFALEPGTVRTAMTETLLESEAGRTWLPWYRQTFDAGQDASPDEAAALVVRLARGDADALSGRFISRADDLDALVAEAEAVVGGEKLVLRLNR</sequence>
<gene>
    <name evidence="5" type="ORF">rosag_31480</name>
</gene>
<keyword evidence="2" id="KW-0560">Oxidoreductase</keyword>
<evidence type="ECO:0000259" key="4">
    <source>
        <dbReference type="SMART" id="SM00822"/>
    </source>
</evidence>
<dbReference type="AlphaFoldDB" id="A0AA37V1Q6"/>
<dbReference type="GO" id="GO:0016616">
    <property type="term" value="F:oxidoreductase activity, acting on the CH-OH group of donors, NAD or NADP as acceptor"/>
    <property type="evidence" value="ECO:0007669"/>
    <property type="project" value="UniProtKB-ARBA"/>
</dbReference>
<dbReference type="FunFam" id="3.40.50.720:FF:000084">
    <property type="entry name" value="Short-chain dehydrogenase reductase"/>
    <property type="match status" value="1"/>
</dbReference>
<dbReference type="SMART" id="SM00822">
    <property type="entry name" value="PKS_KR"/>
    <property type="match status" value="1"/>
</dbReference>
<proteinExistence type="inferred from homology"/>
<dbReference type="PROSITE" id="PS00061">
    <property type="entry name" value="ADH_SHORT"/>
    <property type="match status" value="1"/>
</dbReference>
<dbReference type="CDD" id="cd05233">
    <property type="entry name" value="SDR_c"/>
    <property type="match status" value="1"/>
</dbReference>
<evidence type="ECO:0000256" key="2">
    <source>
        <dbReference type="ARBA" id="ARBA00023002"/>
    </source>
</evidence>
<comment type="caution">
    <text evidence="5">The sequence shown here is derived from an EMBL/GenBank/DDBJ whole genome shotgun (WGS) entry which is preliminary data.</text>
</comment>
<dbReference type="PRINTS" id="PR00080">
    <property type="entry name" value="SDRFAMILY"/>
</dbReference>
<dbReference type="Proteomes" id="UP001161325">
    <property type="component" value="Unassembled WGS sequence"/>
</dbReference>
<dbReference type="EMBL" id="BRXS01000005">
    <property type="protein sequence ID" value="GLC26635.1"/>
    <property type="molecule type" value="Genomic_DNA"/>
</dbReference>
<dbReference type="PRINTS" id="PR00081">
    <property type="entry name" value="GDHRDH"/>
</dbReference>
<accession>A0AA37V1Q6</accession>
<feature type="domain" description="Ketoreductase" evidence="4">
    <location>
        <begin position="34"/>
        <end position="214"/>
    </location>
</feature>
<evidence type="ECO:0000313" key="6">
    <source>
        <dbReference type="Proteomes" id="UP001161325"/>
    </source>
</evidence>
<comment type="similarity">
    <text evidence="1 3">Belongs to the short-chain dehydrogenases/reductases (SDR) family.</text>
</comment>
<dbReference type="InterPro" id="IPR057326">
    <property type="entry name" value="KR_dom"/>
</dbReference>
<protein>
    <recommendedName>
        <fullName evidence="4">Ketoreductase domain-containing protein</fullName>
    </recommendedName>
</protein>
<dbReference type="PANTHER" id="PTHR42760">
    <property type="entry name" value="SHORT-CHAIN DEHYDROGENASES/REDUCTASES FAMILY MEMBER"/>
    <property type="match status" value="1"/>
</dbReference>
<reference evidence="5" key="1">
    <citation type="submission" date="2022-08" db="EMBL/GenBank/DDBJ databases">
        <title>Draft genome sequencing of Roseisolibacter agri AW1220.</title>
        <authorList>
            <person name="Tobiishi Y."/>
            <person name="Tonouchi A."/>
        </authorList>
    </citation>
    <scope>NUCLEOTIDE SEQUENCE</scope>
    <source>
        <strain evidence="5">AW1220</strain>
    </source>
</reference>
<dbReference type="SUPFAM" id="SSF51735">
    <property type="entry name" value="NAD(P)-binding Rossmann-fold domains"/>
    <property type="match status" value="1"/>
</dbReference>
<dbReference type="InterPro" id="IPR036291">
    <property type="entry name" value="NAD(P)-bd_dom_sf"/>
</dbReference>
<dbReference type="Gene3D" id="3.40.50.720">
    <property type="entry name" value="NAD(P)-binding Rossmann-like Domain"/>
    <property type="match status" value="1"/>
</dbReference>
<dbReference type="InterPro" id="IPR020904">
    <property type="entry name" value="Sc_DH/Rdtase_CS"/>
</dbReference>
<keyword evidence="6" id="KW-1185">Reference proteome</keyword>
<dbReference type="PANTHER" id="PTHR42760:SF37">
    <property type="entry name" value="CLAVALDEHYDE DEHYDROGENASE"/>
    <property type="match status" value="1"/>
</dbReference>
<organism evidence="5 6">
    <name type="scientific">Roseisolibacter agri</name>
    <dbReference type="NCBI Taxonomy" id="2014610"/>
    <lineage>
        <taxon>Bacteria</taxon>
        <taxon>Pseudomonadati</taxon>
        <taxon>Gemmatimonadota</taxon>
        <taxon>Gemmatimonadia</taxon>
        <taxon>Gemmatimonadales</taxon>
        <taxon>Gemmatimonadaceae</taxon>
        <taxon>Roseisolibacter</taxon>
    </lineage>
</organism>